<dbReference type="AlphaFoldDB" id="A0AAV8XA12"/>
<evidence type="ECO:0000313" key="2">
    <source>
        <dbReference type="EMBL" id="KAJ8935718.1"/>
    </source>
</evidence>
<dbReference type="EMBL" id="JAPWTK010000845">
    <property type="protein sequence ID" value="KAJ8935718.1"/>
    <property type="molecule type" value="Genomic_DNA"/>
</dbReference>
<evidence type="ECO:0000313" key="3">
    <source>
        <dbReference type="Proteomes" id="UP001162162"/>
    </source>
</evidence>
<comment type="caution">
    <text evidence="2">The sequence shown here is derived from an EMBL/GenBank/DDBJ whole genome shotgun (WGS) entry which is preliminary data.</text>
</comment>
<accession>A0AAV8XA12</accession>
<reference evidence="2" key="1">
    <citation type="journal article" date="2023" name="Insect Mol. Biol.">
        <title>Genome sequencing provides insights into the evolution of gene families encoding plant cell wall-degrading enzymes in longhorned beetles.</title>
        <authorList>
            <person name="Shin N.R."/>
            <person name="Okamura Y."/>
            <person name="Kirsch R."/>
            <person name="Pauchet Y."/>
        </authorList>
    </citation>
    <scope>NUCLEOTIDE SEQUENCE</scope>
    <source>
        <strain evidence="2">AMC_N1</strain>
    </source>
</reference>
<evidence type="ECO:0000256" key="1">
    <source>
        <dbReference type="SAM" id="MobiDB-lite"/>
    </source>
</evidence>
<feature type="compositionally biased region" description="Low complexity" evidence="1">
    <location>
        <begin position="46"/>
        <end position="64"/>
    </location>
</feature>
<protein>
    <submittedName>
        <fullName evidence="2">Uncharacterized protein</fullName>
    </submittedName>
</protein>
<dbReference type="Proteomes" id="UP001162162">
    <property type="component" value="Unassembled WGS sequence"/>
</dbReference>
<keyword evidence="3" id="KW-1185">Reference proteome</keyword>
<name>A0AAV8XA12_9CUCU</name>
<feature type="region of interest" description="Disordered" evidence="1">
    <location>
        <begin position="41"/>
        <end position="69"/>
    </location>
</feature>
<gene>
    <name evidence="2" type="ORF">NQ318_012556</name>
</gene>
<sequence length="209" mass="24951">MFNPNKVKKTSWDTMSLRDVWPLSPKNLILNKSKMNKLLEKEDTSSSDSECSEYFSTSQSSSTSSDDEGRDKYEINMKMFSLKNILGWKGNYIVIKMFVSDIIKSHEVLSRYKSGRENVTPEKATYLTIWYLANTEAFRQISDQFGIWSTAHRIITRLKVRYRWYYWSSRWVSYPNKKNHTQSIHMYTRFDISIFRGLYLHIQIMEIYH</sequence>
<organism evidence="2 3">
    <name type="scientific">Aromia moschata</name>
    <dbReference type="NCBI Taxonomy" id="1265417"/>
    <lineage>
        <taxon>Eukaryota</taxon>
        <taxon>Metazoa</taxon>
        <taxon>Ecdysozoa</taxon>
        <taxon>Arthropoda</taxon>
        <taxon>Hexapoda</taxon>
        <taxon>Insecta</taxon>
        <taxon>Pterygota</taxon>
        <taxon>Neoptera</taxon>
        <taxon>Endopterygota</taxon>
        <taxon>Coleoptera</taxon>
        <taxon>Polyphaga</taxon>
        <taxon>Cucujiformia</taxon>
        <taxon>Chrysomeloidea</taxon>
        <taxon>Cerambycidae</taxon>
        <taxon>Cerambycinae</taxon>
        <taxon>Callichromatini</taxon>
        <taxon>Aromia</taxon>
    </lineage>
</organism>
<proteinExistence type="predicted"/>